<name>A0A813L4I8_POLGL</name>
<sequence length="200" mass="21382">MFPCPCGGAFGVRMRSAPCSAPLCGRGRGLRVARQLAVVAAVCLGLSQRELSQGEAWLCQGSNCQLAASRGLRARSRGSVVRGVGEAAAASPGYDLLGPFINEKLSAFDFSATLPVAVPVGLAVLIYGLIVPSDPKTGLPWMKGDEPWRSKEEKAAWRKEQEAELALKDDEFRKNTRAKAGVTMSKLGKSNSRSKKRYGI</sequence>
<feature type="region of interest" description="Disordered" evidence="1">
    <location>
        <begin position="180"/>
        <end position="200"/>
    </location>
</feature>
<accession>A0A813L4I8</accession>
<evidence type="ECO:0000256" key="1">
    <source>
        <dbReference type="SAM" id="MobiDB-lite"/>
    </source>
</evidence>
<evidence type="ECO:0000313" key="3">
    <source>
        <dbReference type="Proteomes" id="UP000626109"/>
    </source>
</evidence>
<protein>
    <submittedName>
        <fullName evidence="2">Uncharacterized protein</fullName>
    </submittedName>
</protein>
<dbReference type="EMBL" id="CAJNNW010033512">
    <property type="protein sequence ID" value="CAE8719319.1"/>
    <property type="molecule type" value="Genomic_DNA"/>
</dbReference>
<evidence type="ECO:0000313" key="2">
    <source>
        <dbReference type="EMBL" id="CAE8719319.1"/>
    </source>
</evidence>
<dbReference type="Proteomes" id="UP000626109">
    <property type="component" value="Unassembled WGS sequence"/>
</dbReference>
<gene>
    <name evidence="2" type="ORF">PGLA2088_LOCUS40582</name>
</gene>
<comment type="caution">
    <text evidence="2">The sequence shown here is derived from an EMBL/GenBank/DDBJ whole genome shotgun (WGS) entry which is preliminary data.</text>
</comment>
<proteinExistence type="predicted"/>
<organism evidence="2 3">
    <name type="scientific">Polarella glacialis</name>
    <name type="common">Dinoflagellate</name>
    <dbReference type="NCBI Taxonomy" id="89957"/>
    <lineage>
        <taxon>Eukaryota</taxon>
        <taxon>Sar</taxon>
        <taxon>Alveolata</taxon>
        <taxon>Dinophyceae</taxon>
        <taxon>Suessiales</taxon>
        <taxon>Suessiaceae</taxon>
        <taxon>Polarella</taxon>
    </lineage>
</organism>
<dbReference type="AlphaFoldDB" id="A0A813L4I8"/>
<reference evidence="2" key="1">
    <citation type="submission" date="2021-02" db="EMBL/GenBank/DDBJ databases">
        <authorList>
            <person name="Dougan E. K."/>
            <person name="Rhodes N."/>
            <person name="Thang M."/>
            <person name="Chan C."/>
        </authorList>
    </citation>
    <scope>NUCLEOTIDE SEQUENCE</scope>
</reference>